<dbReference type="PROSITE" id="PS51374">
    <property type="entry name" value="NDPK_LIKE"/>
    <property type="match status" value="1"/>
</dbReference>
<feature type="domain" description="Nucleoside diphosphate kinase-like" evidence="16">
    <location>
        <begin position="1"/>
        <end position="138"/>
    </location>
</feature>
<dbReference type="GO" id="GO:0004550">
    <property type="term" value="F:nucleoside diphosphate kinase activity"/>
    <property type="evidence" value="ECO:0007669"/>
    <property type="project" value="UniProtKB-UniRule"/>
</dbReference>
<reference evidence="17" key="1">
    <citation type="submission" date="2021-01" db="EMBL/GenBank/DDBJ databases">
        <title>Active Sulfur Cycling in an Early Earth Analoge.</title>
        <authorList>
            <person name="Hahn C.R."/>
            <person name="Youssef N.H."/>
            <person name="Elshahed M."/>
        </authorList>
    </citation>
    <scope>NUCLEOTIDE SEQUENCE</scope>
    <source>
        <strain evidence="17">Zod_Metabat.1151</strain>
    </source>
</reference>
<dbReference type="FunFam" id="3.30.70.141:FF:000003">
    <property type="entry name" value="Nucleoside diphosphate kinase"/>
    <property type="match status" value="1"/>
</dbReference>
<dbReference type="InterPro" id="IPR034907">
    <property type="entry name" value="NDK-like_dom"/>
</dbReference>
<evidence type="ECO:0000256" key="5">
    <source>
        <dbReference type="ARBA" id="ARBA00022553"/>
    </source>
</evidence>
<dbReference type="EC" id="2.7.4.6" evidence="3 13"/>
<evidence type="ECO:0000256" key="1">
    <source>
        <dbReference type="ARBA" id="ARBA00001946"/>
    </source>
</evidence>
<accession>A0A938YXJ8</accession>
<comment type="subcellular location">
    <subcellularLocation>
        <location evidence="13">Cytoplasm</location>
    </subcellularLocation>
</comment>
<evidence type="ECO:0000256" key="12">
    <source>
        <dbReference type="ARBA" id="ARBA00023080"/>
    </source>
</evidence>
<dbReference type="Gene3D" id="3.30.70.141">
    <property type="entry name" value="Nucleoside diphosphate kinase-like domain"/>
    <property type="match status" value="1"/>
</dbReference>
<dbReference type="GO" id="GO:0006241">
    <property type="term" value="P:CTP biosynthetic process"/>
    <property type="evidence" value="ECO:0007669"/>
    <property type="project" value="UniProtKB-UniRule"/>
</dbReference>
<evidence type="ECO:0000256" key="4">
    <source>
        <dbReference type="ARBA" id="ARBA00017632"/>
    </source>
</evidence>
<dbReference type="Pfam" id="PF00334">
    <property type="entry name" value="NDK"/>
    <property type="match status" value="1"/>
</dbReference>
<evidence type="ECO:0000256" key="10">
    <source>
        <dbReference type="ARBA" id="ARBA00022840"/>
    </source>
</evidence>
<evidence type="ECO:0000256" key="15">
    <source>
        <dbReference type="RuleBase" id="RU004011"/>
    </source>
</evidence>
<keyword evidence="5 13" id="KW-0597">Phosphoprotein</keyword>
<dbReference type="Proteomes" id="UP000809243">
    <property type="component" value="Unassembled WGS sequence"/>
</dbReference>
<dbReference type="PANTHER" id="PTHR11349">
    <property type="entry name" value="NUCLEOSIDE DIPHOSPHATE KINASE"/>
    <property type="match status" value="1"/>
</dbReference>
<keyword evidence="9 13" id="KW-0418">Kinase</keyword>
<gene>
    <name evidence="13 17" type="primary">ndk</name>
    <name evidence="17" type="ORF">JW744_04315</name>
</gene>
<keyword evidence="13" id="KW-0963">Cytoplasm</keyword>
<dbReference type="HAMAP" id="MF_00451">
    <property type="entry name" value="NDP_kinase"/>
    <property type="match status" value="1"/>
</dbReference>
<dbReference type="AlphaFoldDB" id="A0A938YXJ8"/>
<evidence type="ECO:0000256" key="14">
    <source>
        <dbReference type="PROSITE-ProRule" id="PRU00706"/>
    </source>
</evidence>
<evidence type="ECO:0000256" key="13">
    <source>
        <dbReference type="HAMAP-Rule" id="MF_00451"/>
    </source>
</evidence>
<evidence type="ECO:0000313" key="18">
    <source>
        <dbReference type="Proteomes" id="UP000809243"/>
    </source>
</evidence>
<dbReference type="EMBL" id="JAFGDB010000073">
    <property type="protein sequence ID" value="MBN2067665.1"/>
    <property type="molecule type" value="Genomic_DNA"/>
</dbReference>
<feature type="binding site" evidence="13 14">
    <location>
        <position position="102"/>
    </location>
    <ligand>
        <name>ATP</name>
        <dbReference type="ChEBI" id="CHEBI:30616"/>
    </ligand>
</feature>
<comment type="catalytic activity">
    <reaction evidence="13">
        <text>a ribonucleoside 5'-diphosphate + ATP = a ribonucleoside 5'-triphosphate + ADP</text>
        <dbReference type="Rhea" id="RHEA:18113"/>
        <dbReference type="ChEBI" id="CHEBI:30616"/>
        <dbReference type="ChEBI" id="CHEBI:57930"/>
        <dbReference type="ChEBI" id="CHEBI:61557"/>
        <dbReference type="ChEBI" id="CHEBI:456216"/>
        <dbReference type="EC" id="2.7.4.6"/>
    </reaction>
</comment>
<feature type="binding site" evidence="13 14">
    <location>
        <position position="85"/>
    </location>
    <ligand>
        <name>ATP</name>
        <dbReference type="ChEBI" id="CHEBI:30616"/>
    </ligand>
</feature>
<organism evidence="17 18">
    <name type="scientific">Candidatus Iainarchaeum sp</name>
    <dbReference type="NCBI Taxonomy" id="3101447"/>
    <lineage>
        <taxon>Archaea</taxon>
        <taxon>Candidatus Iainarchaeota</taxon>
        <taxon>Candidatus Iainarchaeia</taxon>
        <taxon>Candidatus Iainarchaeales</taxon>
        <taxon>Candidatus Iainarchaeaceae</taxon>
        <taxon>Candidatus Iainarchaeum</taxon>
    </lineage>
</organism>
<evidence type="ECO:0000256" key="2">
    <source>
        <dbReference type="ARBA" id="ARBA00008142"/>
    </source>
</evidence>
<protein>
    <recommendedName>
        <fullName evidence="4 13">Nucleoside diphosphate kinase</fullName>
        <shortName evidence="13">NDK</shortName>
        <shortName evidence="13">NDP kinase</shortName>
        <ecNumber evidence="3 13">2.7.4.6</ecNumber>
    </recommendedName>
    <alternativeName>
        <fullName evidence="13">Nucleoside-2-P kinase</fullName>
    </alternativeName>
</protein>
<comment type="similarity">
    <text evidence="2 13 14 15">Belongs to the NDK family.</text>
</comment>
<evidence type="ECO:0000256" key="6">
    <source>
        <dbReference type="ARBA" id="ARBA00022679"/>
    </source>
</evidence>
<comment type="catalytic activity">
    <reaction evidence="13">
        <text>a 2'-deoxyribonucleoside 5'-diphosphate + ATP = a 2'-deoxyribonucleoside 5'-triphosphate + ADP</text>
        <dbReference type="Rhea" id="RHEA:44640"/>
        <dbReference type="ChEBI" id="CHEBI:30616"/>
        <dbReference type="ChEBI" id="CHEBI:61560"/>
        <dbReference type="ChEBI" id="CHEBI:73316"/>
        <dbReference type="ChEBI" id="CHEBI:456216"/>
        <dbReference type="EC" id="2.7.4.6"/>
    </reaction>
</comment>
<keyword evidence="8 13" id="KW-0547">Nucleotide-binding</keyword>
<dbReference type="GO" id="GO:0005737">
    <property type="term" value="C:cytoplasm"/>
    <property type="evidence" value="ECO:0007669"/>
    <property type="project" value="UniProtKB-SubCell"/>
</dbReference>
<evidence type="ECO:0000313" key="17">
    <source>
        <dbReference type="EMBL" id="MBN2067665.1"/>
    </source>
</evidence>
<evidence type="ECO:0000256" key="7">
    <source>
        <dbReference type="ARBA" id="ARBA00022723"/>
    </source>
</evidence>
<dbReference type="InterPro" id="IPR001564">
    <property type="entry name" value="Nucleoside_diP_kinase"/>
</dbReference>
<dbReference type="GO" id="GO:0006228">
    <property type="term" value="P:UTP biosynthetic process"/>
    <property type="evidence" value="ECO:0007669"/>
    <property type="project" value="UniProtKB-UniRule"/>
</dbReference>
<keyword evidence="6 13" id="KW-0808">Transferase</keyword>
<feature type="binding site" evidence="13 14">
    <location>
        <position position="91"/>
    </location>
    <ligand>
        <name>ATP</name>
        <dbReference type="ChEBI" id="CHEBI:30616"/>
    </ligand>
</feature>
<keyword evidence="11 13" id="KW-0460">Magnesium</keyword>
<dbReference type="GO" id="GO:0006183">
    <property type="term" value="P:GTP biosynthetic process"/>
    <property type="evidence" value="ECO:0007669"/>
    <property type="project" value="UniProtKB-UniRule"/>
</dbReference>
<evidence type="ECO:0000259" key="16">
    <source>
        <dbReference type="SMART" id="SM00562"/>
    </source>
</evidence>
<evidence type="ECO:0000256" key="8">
    <source>
        <dbReference type="ARBA" id="ARBA00022741"/>
    </source>
</evidence>
<feature type="binding site" evidence="13 14">
    <location>
        <position position="9"/>
    </location>
    <ligand>
        <name>ATP</name>
        <dbReference type="ChEBI" id="CHEBI:30616"/>
    </ligand>
</feature>
<keyword evidence="10 13" id="KW-0067">ATP-binding</keyword>
<dbReference type="GO" id="GO:0005524">
    <property type="term" value="F:ATP binding"/>
    <property type="evidence" value="ECO:0007669"/>
    <property type="project" value="UniProtKB-UniRule"/>
</dbReference>
<dbReference type="SMART" id="SM00562">
    <property type="entry name" value="NDK"/>
    <property type="match status" value="1"/>
</dbReference>
<name>A0A938YXJ8_9ARCH</name>
<comment type="caution">
    <text evidence="17">The sequence shown here is derived from an EMBL/GenBank/DDBJ whole genome shotgun (WGS) entry which is preliminary data.</text>
</comment>
<evidence type="ECO:0000256" key="9">
    <source>
        <dbReference type="ARBA" id="ARBA00022777"/>
    </source>
</evidence>
<dbReference type="PRINTS" id="PR01243">
    <property type="entry name" value="NUCDPKINASE"/>
</dbReference>
<comment type="cofactor">
    <cofactor evidence="1 13">
        <name>Mg(2+)</name>
        <dbReference type="ChEBI" id="CHEBI:18420"/>
    </cofactor>
</comment>
<dbReference type="GO" id="GO:0046872">
    <property type="term" value="F:metal ion binding"/>
    <property type="evidence" value="ECO:0007669"/>
    <property type="project" value="UniProtKB-KW"/>
</dbReference>
<proteinExistence type="inferred from homology"/>
<sequence length="160" mass="18488">MERTLVIVKPDAVNRDLVGEIVHRFERKGLKIAAMKMQVLKPYALKEHYAQHKDKGFYEELIKYMSSIPCILMALEGKDCVNVVRKMVGSTLGREAEPGTIRGDYSVSNQANLVHASDSSEKAEEEINRFFGKEELHQYNKMNFDWIYSSDEKCIERKKK</sequence>
<comment type="function">
    <text evidence="13">Major role in the synthesis of nucleoside triphosphates other than ATP. The ATP gamma phosphate is transferred to the NDP beta phosphate via a ping-pong mechanism, using a phosphorylated active-site intermediate.</text>
</comment>
<evidence type="ECO:0000256" key="3">
    <source>
        <dbReference type="ARBA" id="ARBA00012966"/>
    </source>
</evidence>
<feature type="active site" description="Pros-phosphohistidine intermediate" evidence="13 14">
    <location>
        <position position="115"/>
    </location>
</feature>
<dbReference type="NCBIfam" id="NF001908">
    <property type="entry name" value="PRK00668.1"/>
    <property type="match status" value="1"/>
</dbReference>
<feature type="binding site" evidence="13 14">
    <location>
        <position position="112"/>
    </location>
    <ligand>
        <name>ATP</name>
        <dbReference type="ChEBI" id="CHEBI:30616"/>
    </ligand>
</feature>
<dbReference type="CDD" id="cd04413">
    <property type="entry name" value="NDPk_I"/>
    <property type="match status" value="1"/>
</dbReference>
<feature type="binding site" evidence="13 14">
    <location>
        <position position="57"/>
    </location>
    <ligand>
        <name>ATP</name>
        <dbReference type="ChEBI" id="CHEBI:30616"/>
    </ligand>
</feature>
<keyword evidence="12 13" id="KW-0546">Nucleotide metabolism</keyword>
<evidence type="ECO:0000256" key="11">
    <source>
        <dbReference type="ARBA" id="ARBA00022842"/>
    </source>
</evidence>
<dbReference type="SUPFAM" id="SSF54919">
    <property type="entry name" value="Nucleoside diphosphate kinase, NDK"/>
    <property type="match status" value="1"/>
</dbReference>
<dbReference type="InterPro" id="IPR036850">
    <property type="entry name" value="NDK-like_dom_sf"/>
</dbReference>
<keyword evidence="7 13" id="KW-0479">Metal-binding</keyword>